<proteinExistence type="predicted"/>
<name>A0ABR1Q144_9PEZI</name>
<organism evidence="2 3">
    <name type="scientific">Apiospora aurea</name>
    <dbReference type="NCBI Taxonomy" id="335848"/>
    <lineage>
        <taxon>Eukaryota</taxon>
        <taxon>Fungi</taxon>
        <taxon>Dikarya</taxon>
        <taxon>Ascomycota</taxon>
        <taxon>Pezizomycotina</taxon>
        <taxon>Sordariomycetes</taxon>
        <taxon>Xylariomycetidae</taxon>
        <taxon>Amphisphaeriales</taxon>
        <taxon>Apiosporaceae</taxon>
        <taxon>Apiospora</taxon>
    </lineage>
</organism>
<feature type="region of interest" description="Disordered" evidence="1">
    <location>
        <begin position="27"/>
        <end position="72"/>
    </location>
</feature>
<keyword evidence="3" id="KW-1185">Reference proteome</keyword>
<reference evidence="2 3" key="1">
    <citation type="submission" date="2023-01" db="EMBL/GenBank/DDBJ databases">
        <title>Analysis of 21 Apiospora genomes using comparative genomics revels a genus with tremendous synthesis potential of carbohydrate active enzymes and secondary metabolites.</title>
        <authorList>
            <person name="Sorensen T."/>
        </authorList>
    </citation>
    <scope>NUCLEOTIDE SEQUENCE [LARGE SCALE GENOMIC DNA]</scope>
    <source>
        <strain evidence="2 3">CBS 24483</strain>
    </source>
</reference>
<comment type="caution">
    <text evidence="2">The sequence shown here is derived from an EMBL/GenBank/DDBJ whole genome shotgun (WGS) entry which is preliminary data.</text>
</comment>
<dbReference type="EMBL" id="JAQQWE010000008">
    <property type="protein sequence ID" value="KAK7943707.1"/>
    <property type="molecule type" value="Genomic_DNA"/>
</dbReference>
<feature type="compositionally biased region" description="Basic and acidic residues" evidence="1">
    <location>
        <begin position="50"/>
        <end position="65"/>
    </location>
</feature>
<dbReference type="Proteomes" id="UP001391051">
    <property type="component" value="Unassembled WGS sequence"/>
</dbReference>
<protein>
    <submittedName>
        <fullName evidence="2">Uncharacterized protein</fullName>
    </submittedName>
</protein>
<dbReference type="RefSeq" id="XP_066695738.1">
    <property type="nucleotide sequence ID" value="XM_066849042.1"/>
</dbReference>
<gene>
    <name evidence="2" type="ORF">PG986_012820</name>
</gene>
<accession>A0ABR1Q144</accession>
<dbReference type="GeneID" id="92082104"/>
<evidence type="ECO:0000313" key="2">
    <source>
        <dbReference type="EMBL" id="KAK7943707.1"/>
    </source>
</evidence>
<evidence type="ECO:0000256" key="1">
    <source>
        <dbReference type="SAM" id="MobiDB-lite"/>
    </source>
</evidence>
<sequence length="72" mass="7906">MVCEIEHPKVTAPTHQLQRNFYRAAPVTANRKTEPGTGIRSGDSGGWTGYHHEGAPEGSPYRDHVLTYGNLS</sequence>
<evidence type="ECO:0000313" key="3">
    <source>
        <dbReference type="Proteomes" id="UP001391051"/>
    </source>
</evidence>